<sequence>MFVCWGKDSGVKVVAVCLHQQCRQKSDPHRGGGGGGGGGGIAEDDDLLHRRKSQELLVVDEVK</sequence>
<accession>A0A7J0F2C2</accession>
<gene>
    <name evidence="2" type="ORF">Acr_08g0012440</name>
</gene>
<feature type="region of interest" description="Disordered" evidence="1">
    <location>
        <begin position="24"/>
        <end position="45"/>
    </location>
</feature>
<organism evidence="2 3">
    <name type="scientific">Actinidia rufa</name>
    <dbReference type="NCBI Taxonomy" id="165716"/>
    <lineage>
        <taxon>Eukaryota</taxon>
        <taxon>Viridiplantae</taxon>
        <taxon>Streptophyta</taxon>
        <taxon>Embryophyta</taxon>
        <taxon>Tracheophyta</taxon>
        <taxon>Spermatophyta</taxon>
        <taxon>Magnoliopsida</taxon>
        <taxon>eudicotyledons</taxon>
        <taxon>Gunneridae</taxon>
        <taxon>Pentapetalae</taxon>
        <taxon>asterids</taxon>
        <taxon>Ericales</taxon>
        <taxon>Actinidiaceae</taxon>
        <taxon>Actinidia</taxon>
    </lineage>
</organism>
<dbReference type="AlphaFoldDB" id="A0A7J0F2C2"/>
<reference evidence="2 3" key="1">
    <citation type="submission" date="2019-07" db="EMBL/GenBank/DDBJ databases">
        <title>De Novo Assembly of kiwifruit Actinidia rufa.</title>
        <authorList>
            <person name="Sugita-Konishi S."/>
            <person name="Sato K."/>
            <person name="Mori E."/>
            <person name="Abe Y."/>
            <person name="Kisaki G."/>
            <person name="Hamano K."/>
            <person name="Suezawa K."/>
            <person name="Otani M."/>
            <person name="Fukuda T."/>
            <person name="Manabe T."/>
            <person name="Gomi K."/>
            <person name="Tabuchi M."/>
            <person name="Akimitsu K."/>
            <person name="Kataoka I."/>
        </authorList>
    </citation>
    <scope>NUCLEOTIDE SEQUENCE [LARGE SCALE GENOMIC DNA]</scope>
    <source>
        <strain evidence="3">cv. Fuchu</strain>
    </source>
</reference>
<dbReference type="EMBL" id="BJWL01000008">
    <property type="protein sequence ID" value="GFY92848.1"/>
    <property type="molecule type" value="Genomic_DNA"/>
</dbReference>
<protein>
    <submittedName>
        <fullName evidence="2">Uncharacterized protein</fullName>
    </submittedName>
</protein>
<proteinExistence type="predicted"/>
<keyword evidence="3" id="KW-1185">Reference proteome</keyword>
<name>A0A7J0F2C2_9ERIC</name>
<comment type="caution">
    <text evidence="2">The sequence shown here is derived from an EMBL/GenBank/DDBJ whole genome shotgun (WGS) entry which is preliminary data.</text>
</comment>
<feature type="compositionally biased region" description="Gly residues" evidence="1">
    <location>
        <begin position="31"/>
        <end position="41"/>
    </location>
</feature>
<evidence type="ECO:0000256" key="1">
    <source>
        <dbReference type="SAM" id="MobiDB-lite"/>
    </source>
</evidence>
<dbReference type="Proteomes" id="UP000585474">
    <property type="component" value="Unassembled WGS sequence"/>
</dbReference>
<evidence type="ECO:0000313" key="2">
    <source>
        <dbReference type="EMBL" id="GFY92848.1"/>
    </source>
</evidence>
<evidence type="ECO:0000313" key="3">
    <source>
        <dbReference type="Proteomes" id="UP000585474"/>
    </source>
</evidence>